<dbReference type="EnsemblMetazoa" id="SSS_5783s_mrna">
    <property type="protein sequence ID" value="KAF7491542.1"/>
    <property type="gene ID" value="SSS_5783"/>
</dbReference>
<feature type="region of interest" description="Disordered" evidence="1">
    <location>
        <begin position="95"/>
        <end position="114"/>
    </location>
</feature>
<evidence type="ECO:0000256" key="2">
    <source>
        <dbReference type="SAM" id="Phobius"/>
    </source>
</evidence>
<feature type="compositionally biased region" description="Gly residues" evidence="1">
    <location>
        <begin position="408"/>
        <end position="423"/>
    </location>
</feature>
<proteinExistence type="predicted"/>
<keyword evidence="5" id="KW-1185">Reference proteome</keyword>
<evidence type="ECO:0000313" key="4">
    <source>
        <dbReference type="EnsemblMetazoa" id="KAF7491542.1"/>
    </source>
</evidence>
<evidence type="ECO:0000313" key="3">
    <source>
        <dbReference type="EMBL" id="KAF7491542.1"/>
    </source>
</evidence>
<protein>
    <submittedName>
        <fullName evidence="3 4">Uncharacterized protein</fullName>
    </submittedName>
</protein>
<evidence type="ECO:0000313" key="5">
    <source>
        <dbReference type="Proteomes" id="UP000070412"/>
    </source>
</evidence>
<feature type="transmembrane region" description="Helical" evidence="2">
    <location>
        <begin position="269"/>
        <end position="293"/>
    </location>
</feature>
<reference evidence="5" key="1">
    <citation type="journal article" date="2020" name="PLoS Negl. Trop. Dis.">
        <title>High-quality nuclear genome for Sarcoptes scabiei-A critical resource for a neglected parasite.</title>
        <authorList>
            <person name="Korhonen P.K."/>
            <person name="Gasser R.B."/>
            <person name="Ma G."/>
            <person name="Wang T."/>
            <person name="Stroehlein A.J."/>
            <person name="Young N.D."/>
            <person name="Ang C.S."/>
            <person name="Fernando D.D."/>
            <person name="Lu H.C."/>
            <person name="Taylor S."/>
            <person name="Reynolds S.L."/>
            <person name="Mofiz E."/>
            <person name="Najaraj S.H."/>
            <person name="Gowda H."/>
            <person name="Madugundu A."/>
            <person name="Renuse S."/>
            <person name="Holt D."/>
            <person name="Pandey A."/>
            <person name="Papenfuss A.T."/>
            <person name="Fischer K."/>
        </authorList>
    </citation>
    <scope>NUCLEOTIDE SEQUENCE [LARGE SCALE GENOMIC DNA]</scope>
</reference>
<keyword evidence="2" id="KW-0812">Transmembrane</keyword>
<dbReference type="EMBL" id="WVUK01000059">
    <property type="protein sequence ID" value="KAF7491542.1"/>
    <property type="molecule type" value="Genomic_DNA"/>
</dbReference>
<feature type="compositionally biased region" description="Basic residues" evidence="1">
    <location>
        <begin position="98"/>
        <end position="111"/>
    </location>
</feature>
<reference evidence="4" key="3">
    <citation type="submission" date="2022-06" db="UniProtKB">
        <authorList>
            <consortium name="EnsemblMetazoa"/>
        </authorList>
    </citation>
    <scope>IDENTIFICATION</scope>
</reference>
<organism evidence="3">
    <name type="scientific">Sarcoptes scabiei</name>
    <name type="common">Itch mite</name>
    <name type="synonym">Acarus scabiei</name>
    <dbReference type="NCBI Taxonomy" id="52283"/>
    <lineage>
        <taxon>Eukaryota</taxon>
        <taxon>Metazoa</taxon>
        <taxon>Ecdysozoa</taxon>
        <taxon>Arthropoda</taxon>
        <taxon>Chelicerata</taxon>
        <taxon>Arachnida</taxon>
        <taxon>Acari</taxon>
        <taxon>Acariformes</taxon>
        <taxon>Sarcoptiformes</taxon>
        <taxon>Astigmata</taxon>
        <taxon>Psoroptidia</taxon>
        <taxon>Sarcoptoidea</taxon>
        <taxon>Sarcoptidae</taxon>
        <taxon>Sarcoptinae</taxon>
        <taxon>Sarcoptes</taxon>
    </lineage>
</organism>
<accession>A0A834R9H1</accession>
<keyword evidence="2" id="KW-0472">Membrane</keyword>
<feature type="transmembrane region" description="Helical" evidence="2">
    <location>
        <begin position="305"/>
        <end position="324"/>
    </location>
</feature>
<gene>
    <name evidence="3" type="ORF">SSS_5783</name>
</gene>
<keyword evidence="2" id="KW-1133">Transmembrane helix</keyword>
<reference evidence="3" key="2">
    <citation type="submission" date="2020-01" db="EMBL/GenBank/DDBJ databases">
        <authorList>
            <person name="Korhonen P.K.K."/>
            <person name="Guangxu M.G."/>
            <person name="Wang T.W."/>
            <person name="Stroehlein A.J.S."/>
            <person name="Young N.D."/>
            <person name="Ang C.-S.A."/>
            <person name="Fernando D.W.F."/>
            <person name="Lu H.L."/>
            <person name="Taylor S.T."/>
            <person name="Ehtesham M.E.M."/>
            <person name="Najaraj S.H.N."/>
            <person name="Harsha G.H.G."/>
            <person name="Madugundu A.M."/>
            <person name="Renuse S.R."/>
            <person name="Holt D.H."/>
            <person name="Pandey A.P."/>
            <person name="Papenfuss A.P."/>
            <person name="Gasser R.B.G."/>
            <person name="Fischer K.F."/>
        </authorList>
    </citation>
    <scope>NUCLEOTIDE SEQUENCE</scope>
    <source>
        <strain evidence="3">SSS_KF_BRIS2020</strain>
    </source>
</reference>
<name>A0A834R9H1_SARSC</name>
<feature type="region of interest" description="Disordered" evidence="1">
    <location>
        <begin position="343"/>
        <end position="442"/>
    </location>
</feature>
<feature type="transmembrane region" description="Helical" evidence="2">
    <location>
        <begin position="208"/>
        <end position="231"/>
    </location>
</feature>
<feature type="compositionally biased region" description="Low complexity" evidence="1">
    <location>
        <begin position="343"/>
        <end position="377"/>
    </location>
</feature>
<dbReference type="OrthoDB" id="6508629at2759"/>
<dbReference type="AlphaFoldDB" id="A0A834R9H1"/>
<evidence type="ECO:0000256" key="1">
    <source>
        <dbReference type="SAM" id="MobiDB-lite"/>
    </source>
</evidence>
<dbReference type="Proteomes" id="UP000070412">
    <property type="component" value="Unassembled WGS sequence"/>
</dbReference>
<sequence length="449" mass="49842">MYYLPPNYQQTINSSTNLNVTTTAAAAAASANRFYSSRLININNPNTNTNINTNNNNNTNDNSNLQQPATFFVRNSCENFSRPLFVANQNLLSTTNHHQQHHHPTASHHSRRDPSRVNLYQNYYYHSPSIQPHRQQQQGPQQQQQRSLPAINLNHQQNFLFPNTNRLVPLTASTFHQQLPRYSLPKKDLLLYFNFIMDRGNAFTCMKYTLILCNVFGFILAIFNALFGIGYPQEKWPGGYTGGQMAIFSLFVMAFTTIGYCGAQHHKGYLLIVYGIIIFFLLIGLVAICFIYNDSLAELMYNGYMITFAVVIFFLMLFAFFISYKISEHGSNKYLSTIIPTTTQQSQSHHQQQSSQRSTVRRNPSSTTSATPPTTTAINNCVDNRRHHPHHTVGYGSGTAGNTTTTTGGDGSSGSGGGGGEGSAGSTNVNNPSANPCPVPGCNYGKIIS</sequence>
<feature type="transmembrane region" description="Helical" evidence="2">
    <location>
        <begin position="243"/>
        <end position="262"/>
    </location>
</feature>